<dbReference type="Gene3D" id="3.30.1490.20">
    <property type="entry name" value="ATP-grasp fold, A domain"/>
    <property type="match status" value="1"/>
</dbReference>
<dbReference type="Pfam" id="PF01326">
    <property type="entry name" value="PPDK_N"/>
    <property type="match status" value="1"/>
</dbReference>
<dbReference type="Proteomes" id="UP000252355">
    <property type="component" value="Unassembled WGS sequence"/>
</dbReference>
<name>A0A367ZRZ9_9BACT</name>
<dbReference type="SUPFAM" id="SSF52009">
    <property type="entry name" value="Phosphohistidine domain"/>
    <property type="match status" value="1"/>
</dbReference>
<accession>A0A367ZRZ9</accession>
<dbReference type="Gene3D" id="3.30.470.20">
    <property type="entry name" value="ATP-grasp fold, B domain"/>
    <property type="match status" value="1"/>
</dbReference>
<proteinExistence type="predicted"/>
<evidence type="ECO:0000313" key="3">
    <source>
        <dbReference type="EMBL" id="RCK80810.1"/>
    </source>
</evidence>
<dbReference type="EMBL" id="QOQW01000004">
    <property type="protein sequence ID" value="RCK80810.1"/>
    <property type="molecule type" value="Genomic_DNA"/>
</dbReference>
<feature type="domain" description="PEP-utilising enzyme mobile" evidence="1">
    <location>
        <begin position="845"/>
        <end position="913"/>
    </location>
</feature>
<dbReference type="InterPro" id="IPR051549">
    <property type="entry name" value="PEP_Utilizing_Enz"/>
</dbReference>
<dbReference type="GO" id="GO:0016301">
    <property type="term" value="F:kinase activity"/>
    <property type="evidence" value="ECO:0007669"/>
    <property type="project" value="InterPro"/>
</dbReference>
<dbReference type="AlphaFoldDB" id="A0A367ZRZ9"/>
<keyword evidence="3" id="KW-0670">Pyruvate</keyword>
<reference evidence="3 4" key="1">
    <citation type="submission" date="2018-05" db="EMBL/GenBank/DDBJ databases">
        <title>A metagenomic window into the 2 km-deep terrestrial subsurface aquifer revealed taxonomically and functionally diverse microbial community comprising novel uncultured bacterial lineages.</title>
        <authorList>
            <person name="Kadnikov V.V."/>
            <person name="Mardanov A.V."/>
            <person name="Beletsky A.V."/>
            <person name="Banks D."/>
            <person name="Pimenov N.V."/>
            <person name="Frank Y.A."/>
            <person name="Karnachuk O.V."/>
            <person name="Ravin N.V."/>
        </authorList>
    </citation>
    <scope>NUCLEOTIDE SEQUENCE [LARGE SCALE GENOMIC DNA]</scope>
    <source>
        <strain evidence="3">BY5</strain>
    </source>
</reference>
<dbReference type="SUPFAM" id="SSF56059">
    <property type="entry name" value="Glutathione synthetase ATP-binding domain-like"/>
    <property type="match status" value="1"/>
</dbReference>
<gene>
    <name evidence="3" type="ORF">OZSIB_2698</name>
</gene>
<dbReference type="PANTHER" id="PTHR43615:SF1">
    <property type="entry name" value="PPDK_N DOMAIN-CONTAINING PROTEIN"/>
    <property type="match status" value="1"/>
</dbReference>
<evidence type="ECO:0000259" key="2">
    <source>
        <dbReference type="Pfam" id="PF01326"/>
    </source>
</evidence>
<evidence type="ECO:0000259" key="1">
    <source>
        <dbReference type="Pfam" id="PF00391"/>
    </source>
</evidence>
<dbReference type="InterPro" id="IPR013815">
    <property type="entry name" value="ATP_grasp_subdomain_1"/>
</dbReference>
<organism evidence="3 4">
    <name type="scientific">Candidatus Ozemobacter sibiricus</name>
    <dbReference type="NCBI Taxonomy" id="2268124"/>
    <lineage>
        <taxon>Bacteria</taxon>
        <taxon>Candidatus Ozemobacteria</taxon>
        <taxon>Candidatus Ozemobacterales</taxon>
        <taxon>Candidatus Ozemobacteraceae</taxon>
        <taxon>Candidatus Ozemobacter</taxon>
    </lineage>
</organism>
<dbReference type="GO" id="GO:0005524">
    <property type="term" value="F:ATP binding"/>
    <property type="evidence" value="ECO:0007669"/>
    <property type="project" value="InterPro"/>
</dbReference>
<evidence type="ECO:0000313" key="4">
    <source>
        <dbReference type="Proteomes" id="UP000252355"/>
    </source>
</evidence>
<sequence>MAYTIIAAREVPSQEVMGIVGGKGGNLLRLTEAGADVPPFVILASPCFEAFVESFRAEFDRAVAALDCSSPQTIARTAGELRALMCRQPLPPALADELFARLAQAAPGADFFAVRSSALGEDSKEFSYAGMLDTYLFLKTREDIARAVVRCWSSIYSDRAVAYRHLRGISQSGIAMAVVVQKMIDGVASGVTFTVNPTTKYEDEILITSVFGLGEGLVSGALNADQFVCLKQTSYPIVARELADKESRLVFDRAKGAGTVEEKLPDADRARPSLTDAQVQKIAAICHRIETSFGGVPQDIEWTIEADGTVRLLQARPITTIDQPWPSERAYKTIWDNSNIVESYSGVTTPLTFSFALHAYHSVYVQFCEVLGVPKADIAANDFAFANMLGLLNGRIYYNLKNWYRLISVLPGYKWNSRFMEGMMGVKARFEEDVKPAPTGFFARWFIELPKLAWSGLNLAWKFWTIDAEVKKFMAIYQTMYNKYKDFDFARAPAHQIIGIYNELEITVLKNWKAPIINDFMAMIFYGILRALIAAWNLDREGGPLANDLCAGQGNVESTLPMRALQKMARSIHGQPALRELFRTTDAATLKGMFARAPRAEDAAEHRELCRQVQAYLADYGYRAMNELKLEEPSLNERPEFLFTMLKNYLAGPLPPEEDAGEAEARKREAAEARVRDALRGQKLYGLIPKIDVLMFVARYAKKAMAVREYQRFARTKMYGLVRRMFLGLGHRFTERGLLDDPNDIFYLTTQEVIGYVVGTATSQKLRELAALRKAEFDGYRQMDELPDRIETHGIVYTNDLTRSALPSSMPDDPNVLKGIGGCSGVVRGKVKVILSPSDDMSLNGEILVAARTDPGWVPLFASASALLIERGSMLSHSVIVARELGLPAVVGVTGATKRLKTGDVVELDGTTGVIKILERAPA</sequence>
<dbReference type="InterPro" id="IPR002192">
    <property type="entry name" value="PPDK_AMP/ATP-bd"/>
</dbReference>
<dbReference type="InterPro" id="IPR036637">
    <property type="entry name" value="Phosphohistidine_dom_sf"/>
</dbReference>
<feature type="domain" description="Pyruvate phosphate dikinase AMP/ATP-binding" evidence="2">
    <location>
        <begin position="19"/>
        <end position="323"/>
    </location>
</feature>
<dbReference type="PANTHER" id="PTHR43615">
    <property type="entry name" value="PHOSPHOENOLPYRUVATE SYNTHASE-RELATED"/>
    <property type="match status" value="1"/>
</dbReference>
<comment type="caution">
    <text evidence="3">The sequence shown here is derived from an EMBL/GenBank/DDBJ whole genome shotgun (WGS) entry which is preliminary data.</text>
</comment>
<dbReference type="Gene3D" id="3.50.30.10">
    <property type="entry name" value="Phosphohistidine domain"/>
    <property type="match status" value="1"/>
</dbReference>
<dbReference type="InterPro" id="IPR008279">
    <property type="entry name" value="PEP-util_enz_mobile_dom"/>
</dbReference>
<protein>
    <submittedName>
        <fullName evidence="3">Pyruvate-utilizing enzyme, similar to phosphoenolpyruvate synthase</fullName>
    </submittedName>
</protein>
<dbReference type="Pfam" id="PF00391">
    <property type="entry name" value="PEP-utilizers"/>
    <property type="match status" value="1"/>
</dbReference>